<sequence length="209" mass="24215">MFEIFLFINPLGIYCYDTEKQITQTIKDLRIDACYHFVPIANVGVVQDDIIRRRRDHQKPMGVSSYTLATNETLEIYHAIKLVYGNKKARNFIFNLQQKLNYDSSCYCRDLLQKVMKEERVNYAEIESLLKSNHIKDSIAQDQKLAQQWHVKKTPTTVIFDEDKENDSGILLEGTLDQDTLMNIFSASNPSPAASKTFQLFSTNHLRLI</sequence>
<dbReference type="InterPro" id="IPR036249">
    <property type="entry name" value="Thioredoxin-like_sf"/>
</dbReference>
<gene>
    <name evidence="1" type="ORF">EJK17_10550</name>
</gene>
<dbReference type="EMBL" id="RXIA01000044">
    <property type="protein sequence ID" value="RVU69904.1"/>
    <property type="molecule type" value="Genomic_DNA"/>
</dbReference>
<evidence type="ECO:0000313" key="1">
    <source>
        <dbReference type="EMBL" id="RVU69904.1"/>
    </source>
</evidence>
<dbReference type="AlphaFoldDB" id="A0A437SSR4"/>
<dbReference type="SUPFAM" id="SSF52833">
    <property type="entry name" value="Thioredoxin-like"/>
    <property type="match status" value="1"/>
</dbReference>
<dbReference type="Pfam" id="PF13743">
    <property type="entry name" value="Thioredoxin_5"/>
    <property type="match status" value="1"/>
</dbReference>
<accession>A0A437SSR4</accession>
<dbReference type="Proteomes" id="UP000288291">
    <property type="component" value="Unassembled WGS sequence"/>
</dbReference>
<protein>
    <submittedName>
        <fullName evidence="1">DsbA family protein</fullName>
    </submittedName>
</protein>
<name>A0A437SSR4_9LACO</name>
<reference evidence="1 2" key="1">
    <citation type="submission" date="2018-12" db="EMBL/GenBank/DDBJ databases">
        <authorList>
            <person name="Meng J."/>
        </authorList>
    </citation>
    <scope>NUCLEOTIDE SEQUENCE [LARGE SCALE GENOMIC DNA]</scope>
    <source>
        <strain evidence="1 2">HT111-2</strain>
    </source>
</reference>
<dbReference type="Gene3D" id="3.40.30.10">
    <property type="entry name" value="Glutaredoxin"/>
    <property type="match status" value="1"/>
</dbReference>
<comment type="caution">
    <text evidence="1">The sequence shown here is derived from an EMBL/GenBank/DDBJ whole genome shotgun (WGS) entry which is preliminary data.</text>
</comment>
<keyword evidence="2" id="KW-1185">Reference proteome</keyword>
<evidence type="ECO:0000313" key="2">
    <source>
        <dbReference type="Proteomes" id="UP000288291"/>
    </source>
</evidence>
<organism evidence="1 2">
    <name type="scientific">Lactobacillus xujianguonis</name>
    <dbReference type="NCBI Taxonomy" id="2495899"/>
    <lineage>
        <taxon>Bacteria</taxon>
        <taxon>Bacillati</taxon>
        <taxon>Bacillota</taxon>
        <taxon>Bacilli</taxon>
        <taxon>Lactobacillales</taxon>
        <taxon>Lactobacillaceae</taxon>
        <taxon>Lactobacillus</taxon>
    </lineage>
</organism>
<proteinExistence type="predicted"/>
<dbReference type="RefSeq" id="WP_103662603.1">
    <property type="nucleotide sequence ID" value="NZ_ML136912.1"/>
</dbReference>